<keyword evidence="3" id="KW-1185">Reference proteome</keyword>
<dbReference type="EMBL" id="CAJNOC010005627">
    <property type="protein sequence ID" value="CAF1057486.1"/>
    <property type="molecule type" value="Genomic_DNA"/>
</dbReference>
<reference evidence="2" key="1">
    <citation type="submission" date="2021-02" db="EMBL/GenBank/DDBJ databases">
        <authorList>
            <person name="Nowell W R."/>
        </authorList>
    </citation>
    <scope>NUCLEOTIDE SEQUENCE</scope>
    <source>
        <strain evidence="2">Ploen Becks lab</strain>
    </source>
</reference>
<accession>A0A814KVH1</accession>
<evidence type="ECO:0000313" key="2">
    <source>
        <dbReference type="EMBL" id="CAF1057486.1"/>
    </source>
</evidence>
<gene>
    <name evidence="2" type="ORF">OXX778_LOCUS19124</name>
</gene>
<feature type="region of interest" description="Disordered" evidence="1">
    <location>
        <begin position="1"/>
        <end position="53"/>
    </location>
</feature>
<feature type="compositionally biased region" description="Low complexity" evidence="1">
    <location>
        <begin position="1"/>
        <end position="19"/>
    </location>
</feature>
<proteinExistence type="predicted"/>
<feature type="compositionally biased region" description="Polar residues" evidence="1">
    <location>
        <begin position="24"/>
        <end position="53"/>
    </location>
</feature>
<dbReference type="AlphaFoldDB" id="A0A814KVH1"/>
<evidence type="ECO:0000313" key="3">
    <source>
        <dbReference type="Proteomes" id="UP000663879"/>
    </source>
</evidence>
<evidence type="ECO:0000256" key="1">
    <source>
        <dbReference type="SAM" id="MobiDB-lite"/>
    </source>
</evidence>
<feature type="non-terminal residue" evidence="2">
    <location>
        <position position="1"/>
    </location>
</feature>
<sequence length="75" mass="8072">NKSNTANKSSTTSSLSSNLEPFNVKSNSKVLKPSTISANSNSMTPKSSQDLNHLTMQLNTANKVLTPNHKSQLIN</sequence>
<protein>
    <submittedName>
        <fullName evidence="2">Uncharacterized protein</fullName>
    </submittedName>
</protein>
<dbReference type="Proteomes" id="UP000663879">
    <property type="component" value="Unassembled WGS sequence"/>
</dbReference>
<organism evidence="2 3">
    <name type="scientific">Brachionus calyciflorus</name>
    <dbReference type="NCBI Taxonomy" id="104777"/>
    <lineage>
        <taxon>Eukaryota</taxon>
        <taxon>Metazoa</taxon>
        <taxon>Spiralia</taxon>
        <taxon>Gnathifera</taxon>
        <taxon>Rotifera</taxon>
        <taxon>Eurotatoria</taxon>
        <taxon>Monogononta</taxon>
        <taxon>Pseudotrocha</taxon>
        <taxon>Ploima</taxon>
        <taxon>Brachionidae</taxon>
        <taxon>Brachionus</taxon>
    </lineage>
</organism>
<comment type="caution">
    <text evidence="2">The sequence shown here is derived from an EMBL/GenBank/DDBJ whole genome shotgun (WGS) entry which is preliminary data.</text>
</comment>
<name>A0A814KVH1_9BILA</name>